<keyword evidence="5 14" id="KW-0812">Transmembrane</keyword>
<dbReference type="GO" id="GO:0005886">
    <property type="term" value="C:plasma membrane"/>
    <property type="evidence" value="ECO:0007669"/>
    <property type="project" value="UniProtKB-SubCell"/>
</dbReference>
<evidence type="ECO:0000256" key="7">
    <source>
        <dbReference type="ARBA" id="ARBA00022989"/>
    </source>
</evidence>
<keyword evidence="9" id="KW-0406">Ion transport</keyword>
<evidence type="ECO:0000256" key="4">
    <source>
        <dbReference type="ARBA" id="ARBA00022475"/>
    </source>
</evidence>
<feature type="transmembrane region" description="Helical" evidence="14">
    <location>
        <begin position="62"/>
        <end position="83"/>
    </location>
</feature>
<keyword evidence="7 14" id="KW-1133">Transmembrane helix</keyword>
<dbReference type="SUPFAM" id="SSF81324">
    <property type="entry name" value="Voltage-gated potassium channels"/>
    <property type="match status" value="1"/>
</dbReference>
<dbReference type="InterPro" id="IPR027359">
    <property type="entry name" value="Volt_channel_dom_sf"/>
</dbReference>
<feature type="region of interest" description="Disordered" evidence="13">
    <location>
        <begin position="1"/>
        <end position="24"/>
    </location>
</feature>
<dbReference type="Gene3D" id="1.20.120.350">
    <property type="entry name" value="Voltage-gated potassium channels. Chain C"/>
    <property type="match status" value="1"/>
</dbReference>
<comment type="subcellular location">
    <subcellularLocation>
        <location evidence="1">Cell membrane</location>
        <topology evidence="1">Multi-pass membrane protein</topology>
    </subcellularLocation>
</comment>
<sequence length="256" mass="29102">MERVVEQDQDSSLQKDAPTIQTRDKPSASFVSIDVDMESDVDIRPLVTFREKLSALLHSTKFQIAIVVLVVLDCLLVITELLVELEILKLHEHSYIAPKIIHSLSIFILSLFLVEIVAKMYAYRLSFFQHKMEVFDAAIVIISFALDVAFRDPESAANGAGLIIVLRLWRVARLLNGIVLTVKTQAERQLMRECKLREKLMQDLLRNRDYCNALEQEISSLRDLLQSHGITELPPTVVVQESPSSVEENQAFDARD</sequence>
<dbReference type="EMBL" id="GEDV01006179">
    <property type="protein sequence ID" value="JAP82378.1"/>
    <property type="molecule type" value="Transcribed_RNA"/>
</dbReference>
<keyword evidence="3" id="KW-0813">Transport</keyword>
<proteinExistence type="predicted"/>
<dbReference type="GO" id="GO:0034702">
    <property type="term" value="C:monoatomic ion channel complex"/>
    <property type="evidence" value="ECO:0007669"/>
    <property type="project" value="UniProtKB-KW"/>
</dbReference>
<dbReference type="Pfam" id="PF00520">
    <property type="entry name" value="Ion_trans"/>
    <property type="match status" value="1"/>
</dbReference>
<accession>A0A131YUT9</accession>
<keyword evidence="4" id="KW-1003">Cell membrane</keyword>
<dbReference type="GO" id="GO:0030171">
    <property type="term" value="F:voltage-gated proton channel activity"/>
    <property type="evidence" value="ECO:0007669"/>
    <property type="project" value="InterPro"/>
</dbReference>
<evidence type="ECO:0000256" key="1">
    <source>
        <dbReference type="ARBA" id="ARBA00004651"/>
    </source>
</evidence>
<evidence type="ECO:0000256" key="12">
    <source>
        <dbReference type="ARBA" id="ARBA00031989"/>
    </source>
</evidence>
<keyword evidence="6" id="KW-0851">Voltage-gated channel</keyword>
<evidence type="ECO:0000256" key="2">
    <source>
        <dbReference type="ARBA" id="ARBA00015897"/>
    </source>
</evidence>
<evidence type="ECO:0000256" key="9">
    <source>
        <dbReference type="ARBA" id="ARBA00023065"/>
    </source>
</evidence>
<evidence type="ECO:0000256" key="5">
    <source>
        <dbReference type="ARBA" id="ARBA00022692"/>
    </source>
</evidence>
<keyword evidence="8" id="KW-0175">Coiled coil</keyword>
<evidence type="ECO:0000259" key="15">
    <source>
        <dbReference type="Pfam" id="PF00520"/>
    </source>
</evidence>
<dbReference type="PANTHER" id="PTHR46480:SF1">
    <property type="entry name" value="VOLTAGE-GATED HYDROGEN CHANNEL 1"/>
    <property type="match status" value="1"/>
</dbReference>
<evidence type="ECO:0000256" key="14">
    <source>
        <dbReference type="SAM" id="Phobius"/>
    </source>
</evidence>
<evidence type="ECO:0000256" key="11">
    <source>
        <dbReference type="ARBA" id="ARBA00023303"/>
    </source>
</evidence>
<keyword evidence="10 14" id="KW-0472">Membrane</keyword>
<evidence type="ECO:0000313" key="16">
    <source>
        <dbReference type="EMBL" id="JAP82378.1"/>
    </source>
</evidence>
<dbReference type="InterPro" id="IPR005821">
    <property type="entry name" value="Ion_trans_dom"/>
</dbReference>
<protein>
    <recommendedName>
        <fullName evidence="2">Voltage-gated hydrogen channel 1</fullName>
    </recommendedName>
    <alternativeName>
        <fullName evidence="12">Hydrogen voltage-gated channel 1</fullName>
    </alternativeName>
</protein>
<evidence type="ECO:0000256" key="13">
    <source>
        <dbReference type="SAM" id="MobiDB-lite"/>
    </source>
</evidence>
<reference evidence="16" key="1">
    <citation type="journal article" date="2016" name="Ticks Tick Borne Dis.">
        <title>De novo assembly and annotation of the salivary gland transcriptome of Rhipicephalus appendiculatus male and female ticks during blood feeding.</title>
        <authorList>
            <person name="de Castro M.H."/>
            <person name="de Klerk D."/>
            <person name="Pienaar R."/>
            <person name="Latif A.A."/>
            <person name="Rees D.J."/>
            <person name="Mans B.J."/>
        </authorList>
    </citation>
    <scope>NUCLEOTIDE SEQUENCE</scope>
    <source>
        <tissue evidence="16">Salivary glands</tissue>
    </source>
</reference>
<organism evidence="16">
    <name type="scientific">Rhipicephalus appendiculatus</name>
    <name type="common">Brown ear tick</name>
    <dbReference type="NCBI Taxonomy" id="34631"/>
    <lineage>
        <taxon>Eukaryota</taxon>
        <taxon>Metazoa</taxon>
        <taxon>Ecdysozoa</taxon>
        <taxon>Arthropoda</taxon>
        <taxon>Chelicerata</taxon>
        <taxon>Arachnida</taxon>
        <taxon>Acari</taxon>
        <taxon>Parasitiformes</taxon>
        <taxon>Ixodida</taxon>
        <taxon>Ixodoidea</taxon>
        <taxon>Ixodidae</taxon>
        <taxon>Rhipicephalinae</taxon>
        <taxon>Rhipicephalus</taxon>
        <taxon>Rhipicephalus</taxon>
    </lineage>
</organism>
<evidence type="ECO:0000256" key="3">
    <source>
        <dbReference type="ARBA" id="ARBA00022448"/>
    </source>
</evidence>
<keyword evidence="11" id="KW-0407">Ion channel</keyword>
<dbReference type="InterPro" id="IPR031846">
    <property type="entry name" value="Hvcn1"/>
</dbReference>
<dbReference type="AlphaFoldDB" id="A0A131YUT9"/>
<evidence type="ECO:0000256" key="6">
    <source>
        <dbReference type="ARBA" id="ARBA00022882"/>
    </source>
</evidence>
<evidence type="ECO:0000256" key="8">
    <source>
        <dbReference type="ARBA" id="ARBA00023054"/>
    </source>
</evidence>
<name>A0A131YUT9_RHIAP</name>
<feature type="domain" description="Ion transport" evidence="15">
    <location>
        <begin position="62"/>
        <end position="176"/>
    </location>
</feature>
<dbReference type="PANTHER" id="PTHR46480">
    <property type="entry name" value="F20B24.22"/>
    <property type="match status" value="1"/>
</dbReference>
<feature type="transmembrane region" description="Helical" evidence="14">
    <location>
        <begin position="103"/>
        <end position="122"/>
    </location>
</feature>
<evidence type="ECO:0000256" key="10">
    <source>
        <dbReference type="ARBA" id="ARBA00023136"/>
    </source>
</evidence>